<comment type="catalytic activity">
    <reaction evidence="9">
        <text>1,2-didecanoylglycerol + H2O = decanoylglycerol + decanoate + H(+)</text>
        <dbReference type="Rhea" id="RHEA:48596"/>
        <dbReference type="ChEBI" id="CHEBI:11152"/>
        <dbReference type="ChEBI" id="CHEBI:15377"/>
        <dbReference type="ChEBI" id="CHEBI:15378"/>
        <dbReference type="ChEBI" id="CHEBI:27689"/>
        <dbReference type="ChEBI" id="CHEBI:90605"/>
    </reaction>
</comment>
<dbReference type="PANTHER" id="PTHR46118:SF4">
    <property type="entry name" value="PROTEIN ABHD11"/>
    <property type="match status" value="1"/>
</dbReference>
<comment type="similarity">
    <text evidence="1">Belongs to the AB hydrolase superfamily.</text>
</comment>
<evidence type="ECO:0000256" key="10">
    <source>
        <dbReference type="ARBA" id="ARBA00048513"/>
    </source>
</evidence>
<proteinExistence type="inferred from homology"/>
<evidence type="ECO:0000256" key="2">
    <source>
        <dbReference type="ARBA" id="ARBA00022801"/>
    </source>
</evidence>
<feature type="domain" description="AB hydrolase-1" evidence="12">
    <location>
        <begin position="66"/>
        <end position="306"/>
    </location>
</feature>
<dbReference type="InterPro" id="IPR029058">
    <property type="entry name" value="AB_hydrolase_fold"/>
</dbReference>
<dbReference type="InParanoid" id="A0A7M7KPM6"/>
<dbReference type="Gene3D" id="3.40.50.1820">
    <property type="entry name" value="alpha/beta hydrolase"/>
    <property type="match status" value="1"/>
</dbReference>
<dbReference type="Proteomes" id="UP000594260">
    <property type="component" value="Unplaced"/>
</dbReference>
<evidence type="ECO:0000256" key="11">
    <source>
        <dbReference type="ARBA" id="ARBA00048919"/>
    </source>
</evidence>
<dbReference type="OrthoDB" id="6424307at2759"/>
<comment type="catalytic activity">
    <reaction evidence="6">
        <text>a 1,3-diacyl-sn-glycerol + H2O = a 1-acyl-sn-glycerol + a fatty acid + H(+)</text>
        <dbReference type="Rhea" id="RHEA:38503"/>
        <dbReference type="ChEBI" id="CHEBI:15377"/>
        <dbReference type="ChEBI" id="CHEBI:15378"/>
        <dbReference type="ChEBI" id="CHEBI:28868"/>
        <dbReference type="ChEBI" id="CHEBI:64683"/>
        <dbReference type="ChEBI" id="CHEBI:77272"/>
    </reaction>
</comment>
<evidence type="ECO:0000256" key="7">
    <source>
        <dbReference type="ARBA" id="ARBA00044064"/>
    </source>
</evidence>
<sequence>MVQILQKVRLASVSGSRLTKLRAHEPLILNCRNRCTEVLNNSLSGCRPVALAYSSFEDTKVECRLPPLVINHGLFGSKGNWKSLSKCFTQKTGTKVFCVDARNHGDSPHSQEMSVRDMAADLVRFTKDNSLPRCIYLGHSLGGRAVMTLALTQPQLVDKLIVVDISPNVLPNTINGEAKIALLAMQESLTYLTPDMNIAQARRAADAFMERTIKGYNLRQFLLTNLRRGRDHFEYQINISAIQENLDKLLRMPPLKGVFEGDVLFVRGGQSGYIKRNDFPLIKQIFPKAQIETIDNAAHWVHADKPTEFLDLVSDFILKK</sequence>
<dbReference type="FunCoup" id="A0A7M7KPM6">
    <property type="interactions" value="1293"/>
</dbReference>
<comment type="catalytic activity">
    <reaction evidence="5">
        <text>a 1,2-diacyl-sn-glycerol + H2O = a 2-acylglycerol + a fatty acid + H(+)</text>
        <dbReference type="Rhea" id="RHEA:33275"/>
        <dbReference type="ChEBI" id="CHEBI:15377"/>
        <dbReference type="ChEBI" id="CHEBI:15378"/>
        <dbReference type="ChEBI" id="CHEBI:17389"/>
        <dbReference type="ChEBI" id="CHEBI:17815"/>
        <dbReference type="ChEBI" id="CHEBI:28868"/>
        <dbReference type="EC" id="3.1.1.116"/>
    </reaction>
</comment>
<dbReference type="RefSeq" id="XP_022666956.1">
    <property type="nucleotide sequence ID" value="XM_022811221.1"/>
</dbReference>
<comment type="catalytic activity">
    <reaction evidence="11">
        <text>1-octadecanoyl-2-(5Z,8Z,11Z,14Z-eicosatetraenoyl)-sn-glycerol + H2O = 2-(5Z,8Z,11Z,14Z-eicosatetraenoyl)-glycerol + octadecanoate + H(+)</text>
        <dbReference type="Rhea" id="RHEA:38507"/>
        <dbReference type="ChEBI" id="CHEBI:15377"/>
        <dbReference type="ChEBI" id="CHEBI:15378"/>
        <dbReference type="ChEBI" id="CHEBI:25629"/>
        <dbReference type="ChEBI" id="CHEBI:52392"/>
        <dbReference type="ChEBI" id="CHEBI:75728"/>
    </reaction>
</comment>
<comment type="catalytic activity">
    <reaction evidence="8">
        <text>1-octadecanoyl-2-(4Z,7Z,10Z,13Z,16Z,19Z-docosahexaenoyl)-sn-glycerol + H2O = 2-(4Z,7Z,10Z,13Z,16Z,19Z-docosahexaenoyl)-glycerol + octadecanoate + H(+)</text>
        <dbReference type="Rhea" id="RHEA:77107"/>
        <dbReference type="ChEBI" id="CHEBI:15377"/>
        <dbReference type="ChEBI" id="CHEBI:15378"/>
        <dbReference type="ChEBI" id="CHEBI:25629"/>
        <dbReference type="ChEBI" id="CHEBI:77129"/>
        <dbReference type="ChEBI" id="CHEBI:186738"/>
    </reaction>
</comment>
<evidence type="ECO:0000259" key="12">
    <source>
        <dbReference type="Pfam" id="PF00561"/>
    </source>
</evidence>
<evidence type="ECO:0000256" key="9">
    <source>
        <dbReference type="ARBA" id="ARBA00048504"/>
    </source>
</evidence>
<dbReference type="PANTHER" id="PTHR46118">
    <property type="entry name" value="PROTEIN ABHD11"/>
    <property type="match status" value="1"/>
</dbReference>
<accession>A0A7M7KPM6</accession>
<dbReference type="KEGG" id="vde:111252787"/>
<dbReference type="AlphaFoldDB" id="A0A7M7KPM6"/>
<dbReference type="GeneID" id="111252787"/>
<dbReference type="OMA" id="FLGMSDN"/>
<dbReference type="InterPro" id="IPR000073">
    <property type="entry name" value="AB_hydrolase_1"/>
</dbReference>
<organism evidence="13 14">
    <name type="scientific">Varroa destructor</name>
    <name type="common">Honeybee mite</name>
    <dbReference type="NCBI Taxonomy" id="109461"/>
    <lineage>
        <taxon>Eukaryota</taxon>
        <taxon>Metazoa</taxon>
        <taxon>Ecdysozoa</taxon>
        <taxon>Arthropoda</taxon>
        <taxon>Chelicerata</taxon>
        <taxon>Arachnida</taxon>
        <taxon>Acari</taxon>
        <taxon>Parasitiformes</taxon>
        <taxon>Mesostigmata</taxon>
        <taxon>Gamasina</taxon>
        <taxon>Dermanyssoidea</taxon>
        <taxon>Varroidae</taxon>
        <taxon>Varroa</taxon>
    </lineage>
</organism>
<dbReference type="GO" id="GO:0005739">
    <property type="term" value="C:mitochondrion"/>
    <property type="evidence" value="ECO:0007669"/>
    <property type="project" value="TreeGrafter"/>
</dbReference>
<name>A0A7M7KPM6_VARDE</name>
<comment type="catalytic activity">
    <reaction evidence="10">
        <text>1-octadecanoyl-2-(9Z-octadecenoyl)-sn-glycerol + H2O = 2-(9Z-octadecenoyl)-glycerol + octadecanoate + H(+)</text>
        <dbReference type="Rhea" id="RHEA:77103"/>
        <dbReference type="ChEBI" id="CHEBI:15377"/>
        <dbReference type="ChEBI" id="CHEBI:15378"/>
        <dbReference type="ChEBI" id="CHEBI:25629"/>
        <dbReference type="ChEBI" id="CHEBI:73990"/>
        <dbReference type="ChEBI" id="CHEBI:75468"/>
    </reaction>
</comment>
<keyword evidence="14" id="KW-1185">Reference proteome</keyword>
<dbReference type="EnsemblMetazoa" id="XM_022811221">
    <property type="protein sequence ID" value="XP_022666956"/>
    <property type="gene ID" value="LOC111252787"/>
</dbReference>
<evidence type="ECO:0000256" key="1">
    <source>
        <dbReference type="ARBA" id="ARBA00008645"/>
    </source>
</evidence>
<dbReference type="SUPFAM" id="SSF53474">
    <property type="entry name" value="alpha/beta-Hydrolases"/>
    <property type="match status" value="1"/>
</dbReference>
<evidence type="ECO:0000313" key="13">
    <source>
        <dbReference type="EnsemblMetazoa" id="XP_022666956"/>
    </source>
</evidence>
<evidence type="ECO:0000256" key="3">
    <source>
        <dbReference type="ARBA" id="ARBA00026104"/>
    </source>
</evidence>
<evidence type="ECO:0000256" key="8">
    <source>
        <dbReference type="ARBA" id="ARBA00048283"/>
    </source>
</evidence>
<dbReference type="GO" id="GO:0052689">
    <property type="term" value="F:carboxylic ester hydrolase activity"/>
    <property type="evidence" value="ECO:0007669"/>
    <property type="project" value="TreeGrafter"/>
</dbReference>
<reference evidence="13" key="1">
    <citation type="submission" date="2021-01" db="UniProtKB">
        <authorList>
            <consortium name="EnsemblMetazoa"/>
        </authorList>
    </citation>
    <scope>IDENTIFICATION</scope>
</reference>
<evidence type="ECO:0000256" key="4">
    <source>
        <dbReference type="ARBA" id="ARBA00042703"/>
    </source>
</evidence>
<evidence type="ECO:0000313" key="14">
    <source>
        <dbReference type="Proteomes" id="UP000594260"/>
    </source>
</evidence>
<evidence type="ECO:0000256" key="6">
    <source>
        <dbReference type="ARBA" id="ARBA00043742"/>
    </source>
</evidence>
<dbReference type="EC" id="3.1.1.116" evidence="3"/>
<evidence type="ECO:0000256" key="5">
    <source>
        <dbReference type="ARBA" id="ARBA00043667"/>
    </source>
</evidence>
<keyword evidence="2" id="KW-0378">Hydrolase</keyword>
<protein>
    <recommendedName>
        <fullName evidence="7">sn-1-specific diacylglycerol lipase ABHD11</fullName>
        <ecNumber evidence="3">3.1.1.116</ecNumber>
    </recommendedName>
    <alternativeName>
        <fullName evidence="4">Alpha/beta hydrolase domain-containing protein 11</fullName>
    </alternativeName>
</protein>
<dbReference type="Pfam" id="PF00561">
    <property type="entry name" value="Abhydrolase_1"/>
    <property type="match status" value="1"/>
</dbReference>